<dbReference type="PANTHER" id="PTHR47019">
    <property type="entry name" value="LIPID II FLIPPASE MURJ"/>
    <property type="match status" value="1"/>
</dbReference>
<evidence type="ECO:0000256" key="6">
    <source>
        <dbReference type="ARBA" id="ARBA00022989"/>
    </source>
</evidence>
<reference evidence="9 10" key="1">
    <citation type="journal article" date="2016" name="Nat. Commun.">
        <title>Thousands of microbial genomes shed light on interconnected biogeochemical processes in an aquifer system.</title>
        <authorList>
            <person name="Anantharaman K."/>
            <person name="Brown C.T."/>
            <person name="Hug L.A."/>
            <person name="Sharon I."/>
            <person name="Castelle C.J."/>
            <person name="Probst A.J."/>
            <person name="Thomas B.C."/>
            <person name="Singh A."/>
            <person name="Wilkins M.J."/>
            <person name="Karaoz U."/>
            <person name="Brodie E.L."/>
            <person name="Williams K.H."/>
            <person name="Hubbard S.S."/>
            <person name="Banfield J.F."/>
        </authorList>
    </citation>
    <scope>NUCLEOTIDE SEQUENCE [LARGE SCALE GENOMIC DNA]</scope>
</reference>
<feature type="transmembrane region" description="Helical" evidence="8">
    <location>
        <begin position="105"/>
        <end position="123"/>
    </location>
</feature>
<feature type="transmembrane region" description="Helical" evidence="8">
    <location>
        <begin position="209"/>
        <end position="230"/>
    </location>
</feature>
<dbReference type="Proteomes" id="UP000178086">
    <property type="component" value="Unassembled WGS sequence"/>
</dbReference>
<protein>
    <submittedName>
        <fullName evidence="9">Murein biosynthesis integral membrane protein MurJ</fullName>
    </submittedName>
</protein>
<dbReference type="GO" id="GO:0015648">
    <property type="term" value="F:lipid-linked peptidoglycan transporter activity"/>
    <property type="evidence" value="ECO:0007669"/>
    <property type="project" value="TreeGrafter"/>
</dbReference>
<keyword evidence="6 8" id="KW-1133">Transmembrane helix</keyword>
<dbReference type="GO" id="GO:0009252">
    <property type="term" value="P:peptidoglycan biosynthetic process"/>
    <property type="evidence" value="ECO:0007669"/>
    <property type="project" value="UniProtKB-KW"/>
</dbReference>
<dbReference type="AlphaFoldDB" id="A0A1F2UFZ9"/>
<dbReference type="GO" id="GO:0008360">
    <property type="term" value="P:regulation of cell shape"/>
    <property type="evidence" value="ECO:0007669"/>
    <property type="project" value="UniProtKB-KW"/>
</dbReference>
<evidence type="ECO:0000313" key="10">
    <source>
        <dbReference type="Proteomes" id="UP000178086"/>
    </source>
</evidence>
<feature type="transmembrane region" description="Helical" evidence="8">
    <location>
        <begin position="383"/>
        <end position="403"/>
    </location>
</feature>
<dbReference type="GO" id="GO:0034204">
    <property type="term" value="P:lipid translocation"/>
    <property type="evidence" value="ECO:0007669"/>
    <property type="project" value="TreeGrafter"/>
</dbReference>
<comment type="caution">
    <text evidence="9">The sequence shown here is derived from an EMBL/GenBank/DDBJ whole genome shotgun (WGS) entry which is preliminary data.</text>
</comment>
<dbReference type="NCBIfam" id="TIGR01695">
    <property type="entry name" value="murJ_mviN"/>
    <property type="match status" value="1"/>
</dbReference>
<evidence type="ECO:0000256" key="2">
    <source>
        <dbReference type="ARBA" id="ARBA00022475"/>
    </source>
</evidence>
<evidence type="ECO:0000256" key="8">
    <source>
        <dbReference type="SAM" id="Phobius"/>
    </source>
</evidence>
<keyword evidence="7 8" id="KW-0472">Membrane</keyword>
<feature type="transmembrane region" description="Helical" evidence="8">
    <location>
        <begin position="34"/>
        <end position="57"/>
    </location>
</feature>
<name>A0A1F2UFZ9_9ACTN</name>
<dbReference type="InterPro" id="IPR051050">
    <property type="entry name" value="Lipid_II_flippase_MurJ/MviN"/>
</dbReference>
<accession>A0A1F2UFZ9</accession>
<feature type="transmembrane region" description="Helical" evidence="8">
    <location>
        <begin position="423"/>
        <end position="442"/>
    </location>
</feature>
<keyword evidence="3 8" id="KW-0812">Transmembrane</keyword>
<feature type="transmembrane region" description="Helical" evidence="8">
    <location>
        <begin position="171"/>
        <end position="189"/>
    </location>
</feature>
<feature type="transmembrane region" description="Helical" evidence="8">
    <location>
        <begin position="129"/>
        <end position="151"/>
    </location>
</feature>
<dbReference type="InterPro" id="IPR004268">
    <property type="entry name" value="MurJ"/>
</dbReference>
<evidence type="ECO:0000256" key="7">
    <source>
        <dbReference type="ARBA" id="ARBA00023136"/>
    </source>
</evidence>
<feature type="transmembrane region" description="Helical" evidence="8">
    <location>
        <begin position="251"/>
        <end position="270"/>
    </location>
</feature>
<evidence type="ECO:0000256" key="1">
    <source>
        <dbReference type="ARBA" id="ARBA00004651"/>
    </source>
</evidence>
<evidence type="ECO:0000256" key="4">
    <source>
        <dbReference type="ARBA" id="ARBA00022960"/>
    </source>
</evidence>
<dbReference type="PANTHER" id="PTHR47019:SF1">
    <property type="entry name" value="LIPID II FLIPPASE MURJ"/>
    <property type="match status" value="1"/>
</dbReference>
<dbReference type="PRINTS" id="PR01806">
    <property type="entry name" value="VIRFACTRMVIN"/>
</dbReference>
<feature type="transmembrane region" description="Helical" evidence="8">
    <location>
        <begin position="77"/>
        <end position="98"/>
    </location>
</feature>
<feature type="transmembrane region" description="Helical" evidence="8">
    <location>
        <begin position="350"/>
        <end position="371"/>
    </location>
</feature>
<feature type="transmembrane region" description="Helical" evidence="8">
    <location>
        <begin position="325"/>
        <end position="344"/>
    </location>
</feature>
<evidence type="ECO:0000256" key="5">
    <source>
        <dbReference type="ARBA" id="ARBA00022984"/>
    </source>
</evidence>
<dbReference type="Pfam" id="PF03023">
    <property type="entry name" value="MurJ"/>
    <property type="match status" value="1"/>
</dbReference>
<dbReference type="CDD" id="cd13123">
    <property type="entry name" value="MATE_MurJ_like"/>
    <property type="match status" value="1"/>
</dbReference>
<keyword evidence="2" id="KW-1003">Cell membrane</keyword>
<comment type="subcellular location">
    <subcellularLocation>
        <location evidence="1">Cell membrane</location>
        <topology evidence="1">Multi-pass membrane protein</topology>
    </subcellularLocation>
</comment>
<proteinExistence type="predicted"/>
<dbReference type="GO" id="GO:0005886">
    <property type="term" value="C:plasma membrane"/>
    <property type="evidence" value="ECO:0007669"/>
    <property type="project" value="UniProtKB-SubCell"/>
</dbReference>
<organism evidence="9 10">
    <name type="scientific">Candidatus Aquicultor primus</name>
    <dbReference type="NCBI Taxonomy" id="1797195"/>
    <lineage>
        <taxon>Bacteria</taxon>
        <taxon>Bacillati</taxon>
        <taxon>Actinomycetota</taxon>
        <taxon>Candidatus Aquicultoria</taxon>
        <taxon>Candidatus Aquicultorales</taxon>
        <taxon>Candidatus Aquicultoraceae</taxon>
        <taxon>Candidatus Aquicultor</taxon>
    </lineage>
</organism>
<keyword evidence="4" id="KW-0133">Cell shape</keyword>
<keyword evidence="5" id="KW-0573">Peptidoglycan synthesis</keyword>
<gene>
    <name evidence="9" type="ORF">A2074_04215</name>
</gene>
<dbReference type="EMBL" id="MELI01000108">
    <property type="protein sequence ID" value="OFW31947.1"/>
    <property type="molecule type" value="Genomic_DNA"/>
</dbReference>
<evidence type="ECO:0000313" key="9">
    <source>
        <dbReference type="EMBL" id="OFW31947.1"/>
    </source>
</evidence>
<feature type="transmembrane region" description="Helical" evidence="8">
    <location>
        <begin position="290"/>
        <end position="313"/>
    </location>
</feature>
<sequence length="468" mass="49341">MGALSASFIPVFSGLLANDDEEEAWRLAHTILNLLLIAFGFIAAALMVFAPQVIFLVSPGFGSSGEQLALASNLLRIMAPALIFLGISGLMAGTLNSYNHFATPSLVALVQNVIMVAAIIFLAQRMGIYAAAIGFLAASVCQVLIQLPALLKRKLSYRAVLDLRSERAKSVAKLFLPVLVALAASQSNLIVDKWFASFLETGSISYLNYAFKVGSLPLNTLVAAIAIVLFPTLSRQAATRDTDALRDTISLGVRIIAMVAVPASVGLFVLSKPIIGLLFEHGAFGSAATVATAAALAAYSFGLVAMGLNMLLVRSFYALHDGMTPLKASLVFIVFLIALDIVLVRPFAHVGLALSYTIAVSVMALVMLGALRKRLQGLDEAKLIVSFAKTFLAAVVMGVGAWFTASYLSATLAGGTKLTELTVVVIAISVGALLYLGALVLARAEEIAIIRRLIRGKISAKQVAADDV</sequence>
<evidence type="ECO:0000256" key="3">
    <source>
        <dbReference type="ARBA" id="ARBA00022692"/>
    </source>
</evidence>